<evidence type="ECO:0000313" key="2">
    <source>
        <dbReference type="Proteomes" id="UP000314294"/>
    </source>
</evidence>
<gene>
    <name evidence="1" type="ORF">EYF80_005169</name>
</gene>
<protein>
    <submittedName>
        <fullName evidence="1">Uncharacterized protein</fullName>
    </submittedName>
</protein>
<proteinExistence type="predicted"/>
<reference evidence="1 2" key="1">
    <citation type="submission" date="2019-03" db="EMBL/GenBank/DDBJ databases">
        <title>First draft genome of Liparis tanakae, snailfish: a comprehensive survey of snailfish specific genes.</title>
        <authorList>
            <person name="Kim W."/>
            <person name="Song I."/>
            <person name="Jeong J.-H."/>
            <person name="Kim D."/>
            <person name="Kim S."/>
            <person name="Ryu S."/>
            <person name="Song J.Y."/>
            <person name="Lee S.K."/>
        </authorList>
    </citation>
    <scope>NUCLEOTIDE SEQUENCE [LARGE SCALE GENOMIC DNA]</scope>
    <source>
        <tissue evidence="1">Muscle</tissue>
    </source>
</reference>
<accession>A0A4Z2J2M0</accession>
<keyword evidence="2" id="KW-1185">Reference proteome</keyword>
<comment type="caution">
    <text evidence="1">The sequence shown here is derived from an EMBL/GenBank/DDBJ whole genome shotgun (WGS) entry which is preliminary data.</text>
</comment>
<organism evidence="1 2">
    <name type="scientific">Liparis tanakae</name>
    <name type="common">Tanaka's snailfish</name>
    <dbReference type="NCBI Taxonomy" id="230148"/>
    <lineage>
        <taxon>Eukaryota</taxon>
        <taxon>Metazoa</taxon>
        <taxon>Chordata</taxon>
        <taxon>Craniata</taxon>
        <taxon>Vertebrata</taxon>
        <taxon>Euteleostomi</taxon>
        <taxon>Actinopterygii</taxon>
        <taxon>Neopterygii</taxon>
        <taxon>Teleostei</taxon>
        <taxon>Neoteleostei</taxon>
        <taxon>Acanthomorphata</taxon>
        <taxon>Eupercaria</taxon>
        <taxon>Perciformes</taxon>
        <taxon>Cottioidei</taxon>
        <taxon>Cottales</taxon>
        <taxon>Liparidae</taxon>
        <taxon>Liparis</taxon>
    </lineage>
</organism>
<evidence type="ECO:0000313" key="1">
    <source>
        <dbReference type="EMBL" id="TNN84469.1"/>
    </source>
</evidence>
<dbReference type="AlphaFoldDB" id="A0A4Z2J2M0"/>
<dbReference type="Proteomes" id="UP000314294">
    <property type="component" value="Unassembled WGS sequence"/>
</dbReference>
<sequence>MGQNRQTRGEDAQSIEVQAWDKASLSFFMISISALQLASKLPFTMMVLSGLIMRQAEEQPSGVEWMVMGFSAAPAFSFR</sequence>
<dbReference type="EMBL" id="SRLO01000026">
    <property type="protein sequence ID" value="TNN84469.1"/>
    <property type="molecule type" value="Genomic_DNA"/>
</dbReference>
<name>A0A4Z2J2M0_9TELE</name>